<gene>
    <name evidence="1" type="ORF">PMG71_20340</name>
</gene>
<comment type="caution">
    <text evidence="1">The sequence shown here is derived from an EMBL/GenBank/DDBJ whole genome shotgun (WGS) entry which is preliminary data.</text>
</comment>
<protein>
    <submittedName>
        <fullName evidence="1">Uncharacterized protein</fullName>
    </submittedName>
</protein>
<dbReference type="Proteomes" id="UP001235303">
    <property type="component" value="Unassembled WGS sequence"/>
</dbReference>
<evidence type="ECO:0000313" key="2">
    <source>
        <dbReference type="Proteomes" id="UP001235303"/>
    </source>
</evidence>
<dbReference type="RefSeq" id="WP_283755536.1">
    <property type="nucleotide sequence ID" value="NZ_JAQOSP010000127.1"/>
</dbReference>
<sequence length="108" mass="12200">MSDIFITIRNQDGYAMASYQGTLFVAIAQQDGTAIGEKPVNWRWADAQFPDLPPGEYTAIAFHESVNPPEASQDVTLGVNELLEVRFIYLEPEQQLLDIRIRTFPLDL</sequence>
<proteinExistence type="predicted"/>
<reference evidence="1 2" key="1">
    <citation type="submission" date="2023-01" db="EMBL/GenBank/DDBJ databases">
        <title>Novel diversity within Roseofilum (Cyanobacteria; Desertifilaceae) from marine benthic mats with descriptions of four novel species.</title>
        <authorList>
            <person name="Wang Y."/>
            <person name="Berthold D.E."/>
            <person name="Hu J."/>
            <person name="Lefler F.W."/>
            <person name="Laughinghouse H.D. IV."/>
        </authorList>
    </citation>
    <scope>NUCLEOTIDE SEQUENCE [LARGE SCALE GENOMIC DNA]</scope>
    <source>
        <strain evidence="1 2">BLCC-M154</strain>
    </source>
</reference>
<dbReference type="EMBL" id="JAQOSP010000127">
    <property type="protein sequence ID" value="MDJ1171782.1"/>
    <property type="molecule type" value="Genomic_DNA"/>
</dbReference>
<evidence type="ECO:0000313" key="1">
    <source>
        <dbReference type="EMBL" id="MDJ1171782.1"/>
    </source>
</evidence>
<organism evidence="1 2">
    <name type="scientific">Roseofilum acuticapitatum BLCC-M154</name>
    <dbReference type="NCBI Taxonomy" id="3022444"/>
    <lineage>
        <taxon>Bacteria</taxon>
        <taxon>Bacillati</taxon>
        <taxon>Cyanobacteriota</taxon>
        <taxon>Cyanophyceae</taxon>
        <taxon>Desertifilales</taxon>
        <taxon>Desertifilaceae</taxon>
        <taxon>Roseofilum</taxon>
        <taxon>Roseofilum acuticapitatum</taxon>
    </lineage>
</organism>
<keyword evidence="2" id="KW-1185">Reference proteome</keyword>
<accession>A0ABT7AXZ4</accession>
<name>A0ABT7AXZ4_9CYAN</name>